<dbReference type="InterPro" id="IPR039422">
    <property type="entry name" value="MarR/SlyA-like"/>
</dbReference>
<dbReference type="GO" id="GO:0006950">
    <property type="term" value="P:response to stress"/>
    <property type="evidence" value="ECO:0007669"/>
    <property type="project" value="TreeGrafter"/>
</dbReference>
<evidence type="ECO:0000259" key="1">
    <source>
        <dbReference type="PROSITE" id="PS50995"/>
    </source>
</evidence>
<dbReference type="Proteomes" id="UP000186096">
    <property type="component" value="Unassembled WGS sequence"/>
</dbReference>
<dbReference type="PANTHER" id="PTHR33164:SF43">
    <property type="entry name" value="HTH-TYPE TRANSCRIPTIONAL REPRESSOR YETL"/>
    <property type="match status" value="1"/>
</dbReference>
<sequence>MERNLSLNLHVLTARLDRAADRILRAEHDISYSRFLALTLVGELEASTQRTLAEYLGVTEPSVSRMTGVLAADGLLDVQPDPAGGNRRRLSLTDEGKRRVASIRQEFEDRLAAVVAASGVPYAEYAEHTARLLTTFDRLEREAGK</sequence>
<accession>A0A1N7FUY3</accession>
<protein>
    <submittedName>
        <fullName evidence="2">DNA-binding transcriptional regulator, MarR family</fullName>
    </submittedName>
</protein>
<dbReference type="OrthoDB" id="3526267at2"/>
<evidence type="ECO:0000313" key="3">
    <source>
        <dbReference type="Proteomes" id="UP000186096"/>
    </source>
</evidence>
<gene>
    <name evidence="2" type="ORF">SAMN05421833_12425</name>
</gene>
<dbReference type="Pfam" id="PF12802">
    <property type="entry name" value="MarR_2"/>
    <property type="match status" value="1"/>
</dbReference>
<dbReference type="SMART" id="SM00347">
    <property type="entry name" value="HTH_MARR"/>
    <property type="match status" value="1"/>
</dbReference>
<dbReference type="EMBL" id="FTNI01000024">
    <property type="protein sequence ID" value="SIS04097.1"/>
    <property type="molecule type" value="Genomic_DNA"/>
</dbReference>
<keyword evidence="3" id="KW-1185">Reference proteome</keyword>
<dbReference type="InterPro" id="IPR036390">
    <property type="entry name" value="WH_DNA-bd_sf"/>
</dbReference>
<dbReference type="InterPro" id="IPR036388">
    <property type="entry name" value="WH-like_DNA-bd_sf"/>
</dbReference>
<keyword evidence="2" id="KW-0238">DNA-binding</keyword>
<dbReference type="PANTHER" id="PTHR33164">
    <property type="entry name" value="TRANSCRIPTIONAL REGULATOR, MARR FAMILY"/>
    <property type="match status" value="1"/>
</dbReference>
<proteinExistence type="predicted"/>
<dbReference type="Gene3D" id="1.10.10.10">
    <property type="entry name" value="Winged helix-like DNA-binding domain superfamily/Winged helix DNA-binding domain"/>
    <property type="match status" value="1"/>
</dbReference>
<feature type="domain" description="HTH marR-type" evidence="1">
    <location>
        <begin position="2"/>
        <end position="141"/>
    </location>
</feature>
<organism evidence="2 3">
    <name type="scientific">Microbispora rosea</name>
    <dbReference type="NCBI Taxonomy" id="58117"/>
    <lineage>
        <taxon>Bacteria</taxon>
        <taxon>Bacillati</taxon>
        <taxon>Actinomycetota</taxon>
        <taxon>Actinomycetes</taxon>
        <taxon>Streptosporangiales</taxon>
        <taxon>Streptosporangiaceae</taxon>
        <taxon>Microbispora</taxon>
    </lineage>
</organism>
<dbReference type="RefSeq" id="WP_076439595.1">
    <property type="nucleotide sequence ID" value="NZ_FTNI01000024.1"/>
</dbReference>
<reference evidence="3" key="1">
    <citation type="submission" date="2017-01" db="EMBL/GenBank/DDBJ databases">
        <authorList>
            <person name="Varghese N."/>
            <person name="Submissions S."/>
        </authorList>
    </citation>
    <scope>NUCLEOTIDE SEQUENCE [LARGE SCALE GENOMIC DNA]</scope>
    <source>
        <strain evidence="3">ATCC 12950</strain>
    </source>
</reference>
<dbReference type="InterPro" id="IPR000835">
    <property type="entry name" value="HTH_MarR-typ"/>
</dbReference>
<dbReference type="AlphaFoldDB" id="A0A1N7FUY3"/>
<dbReference type="PROSITE" id="PS50995">
    <property type="entry name" value="HTH_MARR_2"/>
    <property type="match status" value="1"/>
</dbReference>
<name>A0A1N7FUY3_9ACTN</name>
<evidence type="ECO:0000313" key="2">
    <source>
        <dbReference type="EMBL" id="SIS04097.1"/>
    </source>
</evidence>
<dbReference type="SUPFAM" id="SSF46785">
    <property type="entry name" value="Winged helix' DNA-binding domain"/>
    <property type="match status" value="1"/>
</dbReference>
<dbReference type="GO" id="GO:0003700">
    <property type="term" value="F:DNA-binding transcription factor activity"/>
    <property type="evidence" value="ECO:0007669"/>
    <property type="project" value="InterPro"/>
</dbReference>
<dbReference type="GO" id="GO:0003677">
    <property type="term" value="F:DNA binding"/>
    <property type="evidence" value="ECO:0007669"/>
    <property type="project" value="UniProtKB-KW"/>
</dbReference>